<protein>
    <submittedName>
        <fullName evidence="1">Uncharacterized protein</fullName>
    </submittedName>
</protein>
<dbReference type="Proteomes" id="UP000018420">
    <property type="component" value="Unassembled WGS sequence"/>
</dbReference>
<evidence type="ECO:0000313" key="2">
    <source>
        <dbReference type="Proteomes" id="UP000018420"/>
    </source>
</evidence>
<dbReference type="EMBL" id="ASYZ01000226">
    <property type="protein sequence ID" value="EPR80241.1"/>
    <property type="molecule type" value="Genomic_DNA"/>
</dbReference>
<name>S7WBD4_ACIJU</name>
<dbReference type="PATRIC" id="fig|1330047.3.peg.3331"/>
<gene>
    <name evidence="1" type="ORF">L292_1712</name>
</gene>
<comment type="caution">
    <text evidence="1">The sequence shown here is derived from an EMBL/GenBank/DDBJ whole genome shotgun (WGS) entry which is preliminary data.</text>
</comment>
<sequence>MVISDLNECGLDQVYKSFTLFNYEMVDNIKIYVHQIY</sequence>
<accession>S7WBD4</accession>
<evidence type="ECO:0000313" key="1">
    <source>
        <dbReference type="EMBL" id="EPR80241.1"/>
    </source>
</evidence>
<dbReference type="AlphaFoldDB" id="S7WBD4"/>
<reference evidence="1 2" key="1">
    <citation type="submission" date="2013-05" db="EMBL/GenBank/DDBJ databases">
        <title>Genome assembly of Acinetobacter junii MTCC 11364.</title>
        <authorList>
            <person name="Khatri I."/>
            <person name="Singh N.K."/>
            <person name="Subramanian S."/>
            <person name="Mayilraj S."/>
        </authorList>
    </citation>
    <scope>NUCLEOTIDE SEQUENCE [LARGE SCALE GENOMIC DNA]</scope>
    <source>
        <strain evidence="1 2">MTCC 11364</strain>
    </source>
</reference>
<organism evidence="1 2">
    <name type="scientific">Acinetobacter junii CIP 107470 = MTCC 11364</name>
    <dbReference type="NCBI Taxonomy" id="1217666"/>
    <lineage>
        <taxon>Bacteria</taxon>
        <taxon>Pseudomonadati</taxon>
        <taxon>Pseudomonadota</taxon>
        <taxon>Gammaproteobacteria</taxon>
        <taxon>Moraxellales</taxon>
        <taxon>Moraxellaceae</taxon>
        <taxon>Acinetobacter</taxon>
    </lineage>
</organism>
<proteinExistence type="predicted"/>